<dbReference type="eggNOG" id="COG3266">
    <property type="taxonomic scope" value="Bacteria"/>
</dbReference>
<evidence type="ECO:0000256" key="1">
    <source>
        <dbReference type="SAM" id="Phobius"/>
    </source>
</evidence>
<proteinExistence type="predicted"/>
<accession>P72863</accession>
<protein>
    <submittedName>
        <fullName evidence="2">Slr0971 protein</fullName>
    </submittedName>
</protein>
<dbReference type="IntAct" id="P72863">
    <property type="interactions" value="1"/>
</dbReference>
<keyword evidence="1" id="KW-0472">Membrane</keyword>
<keyword evidence="1" id="KW-0812">Transmembrane</keyword>
<keyword evidence="1" id="KW-1133">Transmembrane helix</keyword>
<dbReference type="PaxDb" id="1148-1651953"/>
<name>P72863_SYNY3</name>
<dbReference type="KEGG" id="syn:slr0971"/>
<reference evidence="2 3" key="2">
    <citation type="journal article" date="1996" name="DNA Res.">
        <title>Sequence analysis of the genome of the unicellular cyanobacterium Synechocystis sp. strain PCC6803. II. Sequence determination of the entire genome and assignment of potential protein-coding regions.</title>
        <authorList>
            <person name="Kaneko T."/>
            <person name="Sato S."/>
            <person name="Kotani H."/>
            <person name="Tanaka A."/>
            <person name="Asamizu E."/>
            <person name="Nakamura Y."/>
            <person name="Miyajima N."/>
            <person name="Hirosawa M."/>
            <person name="Sugiura M."/>
            <person name="Sasamoto S."/>
            <person name="Kimura T."/>
            <person name="Hosouchi T."/>
            <person name="Matsuno A."/>
            <person name="Muraki A."/>
            <person name="Nakazaki N."/>
            <person name="Naruo K."/>
            <person name="Okumura S."/>
            <person name="Shimpo S."/>
            <person name="Takeuchi C."/>
            <person name="Wada T."/>
            <person name="Watanabe A."/>
            <person name="Yamada M."/>
            <person name="Yasuda M."/>
            <person name="Tabata S."/>
        </authorList>
    </citation>
    <scope>NUCLEOTIDE SEQUENCE [LARGE SCALE GENOMIC DNA]</scope>
    <source>
        <strain evidence="3">ATCC 27184 / PCC 6803 / Kazusa</strain>
    </source>
</reference>
<evidence type="ECO:0000313" key="3">
    <source>
        <dbReference type="Proteomes" id="UP000001425"/>
    </source>
</evidence>
<dbReference type="EnsemblBacteria" id="BAA16879">
    <property type="protein sequence ID" value="BAA16879"/>
    <property type="gene ID" value="BAA16879"/>
</dbReference>
<gene>
    <name evidence="2" type="ordered locus">slr0971</name>
</gene>
<dbReference type="EMBL" id="BA000022">
    <property type="protein sequence ID" value="BAA16879.1"/>
    <property type="molecule type" value="Genomic_DNA"/>
</dbReference>
<feature type="transmembrane region" description="Helical" evidence="1">
    <location>
        <begin position="162"/>
        <end position="184"/>
    </location>
</feature>
<dbReference type="Proteomes" id="UP000001425">
    <property type="component" value="Chromosome"/>
</dbReference>
<dbReference type="InterPro" id="IPR025569">
    <property type="entry name" value="DUF4335"/>
</dbReference>
<sequence>MKLVKDVQLRRYTPPTCTLELWQTRRVWQRPPQTLPADYRFALHFDDPRLPEVEQLTLSGTPEELEALALAVETYLQQRLNPCASLEPSTYPEPVFNADGEPSFCLRPQGLWSHELLGMGAPITLNTSQLYDLMLALEGFRLQDLEPSRMSVLMAREQSPKALVLAGMVAAGSVAAIAIAALWMRQPQPEVAVQNNFQLPMPNQFQFEEVSSMVPPPPRGDTPSPQLAPILALRDPLPSPSAVLAAAPPPRNPNIPLVVPPERVRPPDLQAPGAPGETYIAIPDPTNLQPLTPPPEPSYPGALAILPRPDGQPLPYGGEILSTTPDLPPLPPASNPVSFRPPRPRAVPPRSTNLLDTIPQVAEVRKFYQEQWQPPEDQTQTLEYRLQIDPSGTVKRTMPLGRAASIYMARLPQPAPGEPLVSPLADDRMETIRLVLTPLGDVKAFLEDQPQ</sequence>
<keyword evidence="3" id="KW-1185">Reference proteome</keyword>
<dbReference type="STRING" id="1148.gene:10497738"/>
<dbReference type="AlphaFoldDB" id="P72863"/>
<dbReference type="PIR" id="S74728">
    <property type="entry name" value="S74728"/>
</dbReference>
<evidence type="ECO:0000313" key="2">
    <source>
        <dbReference type="EMBL" id="BAA16879.1"/>
    </source>
</evidence>
<dbReference type="Pfam" id="PF14233">
    <property type="entry name" value="DUF4335"/>
    <property type="match status" value="1"/>
</dbReference>
<organism evidence="2 3">
    <name type="scientific">Synechocystis sp. (strain ATCC 27184 / PCC 6803 / Kazusa)</name>
    <dbReference type="NCBI Taxonomy" id="1111708"/>
    <lineage>
        <taxon>Bacteria</taxon>
        <taxon>Bacillati</taxon>
        <taxon>Cyanobacteriota</taxon>
        <taxon>Cyanophyceae</taxon>
        <taxon>Synechococcales</taxon>
        <taxon>Merismopediaceae</taxon>
        <taxon>Synechocystis</taxon>
    </lineage>
</organism>
<dbReference type="InParanoid" id="P72863"/>
<reference evidence="2 3" key="1">
    <citation type="journal article" date="1995" name="DNA Res.">
        <title>Sequence analysis of the genome of the unicellular cyanobacterium Synechocystis sp. strain PCC6803. I. Sequence features in the 1 Mb region from map positions 64% to 92% of the genome.</title>
        <authorList>
            <person name="Kaneko T."/>
            <person name="Tanaka A."/>
            <person name="Sato S."/>
            <person name="Kotani H."/>
            <person name="Sazuka T."/>
            <person name="Miyajima N."/>
            <person name="Sugiura M."/>
            <person name="Tabata S."/>
        </authorList>
    </citation>
    <scope>NUCLEOTIDE SEQUENCE [LARGE SCALE GENOMIC DNA]</scope>
    <source>
        <strain evidence="3">ATCC 27184 / PCC 6803 / Kazusa</strain>
    </source>
</reference>